<protein>
    <recommendedName>
        <fullName evidence="2">Lcl C-terminal domain-containing protein</fullName>
    </recommendedName>
</protein>
<evidence type="ECO:0000313" key="3">
    <source>
        <dbReference type="EMBL" id="OUD14458.1"/>
    </source>
</evidence>
<dbReference type="OrthoDB" id="9793251at2"/>
<dbReference type="Pfam" id="PF13365">
    <property type="entry name" value="Trypsin_2"/>
    <property type="match status" value="1"/>
</dbReference>
<sequence>MPIAEGELTRLLERATVRFWVGKESVGTAFFITPDYLLTAYHCIGEYADRNELYISNSIYGKKRVRLEEDKCFRNEEIDIAVLKLWNEKPSSDYVPLGLVNILNLSQSVVALGYPQDNFMITEGKLLSFPEKHPNMFISDCLKGRGQSGGLVYHHESQRVVGLALRVCEEDYLLNSGYVGRFDELFRHWPQLRDLNAKTIQHWNNRLGLSDNSVVIKTVIKPSRWGFWLGFGLLSVLILNVAYWETKQPIIVVNNPEPSSILSQAKNQLDKAEKSLSLCQSDLTSYKNNYNGLQSRFKQQETALNTSKADLSACQNKLRSLQTELKVMEEKLVKAESKTSLIKDRYRDNGDGTVTDTKTDTKTNLQWMRCLIGQEWQNGRCQGEAQKMDWDEAQKLKISFAGHSGWRLPTIEELRSLVYCSSGKPAYFPNNGKKCESEYQRPTLVKEAFPDALAEHHFVWSSSPVAGNEGYAWYVGFKHGHGSSNYRNGYGHVRLVRGGQ</sequence>
<evidence type="ECO:0000313" key="4">
    <source>
        <dbReference type="Proteomes" id="UP000194798"/>
    </source>
</evidence>
<proteinExistence type="predicted"/>
<gene>
    <name evidence="3" type="ORF">TPSD3_09135</name>
</gene>
<name>A0A251X8R5_9GAMM</name>
<comment type="caution">
    <text evidence="3">The sequence shown here is derived from an EMBL/GenBank/DDBJ whole genome shotgun (WGS) entry which is preliminary data.</text>
</comment>
<feature type="coiled-coil region" evidence="1">
    <location>
        <begin position="262"/>
        <end position="338"/>
    </location>
</feature>
<keyword evidence="4" id="KW-1185">Reference proteome</keyword>
<dbReference type="RefSeq" id="WP_086488237.1">
    <property type="nucleotide sequence ID" value="NZ_MSLT01000012.1"/>
</dbReference>
<feature type="domain" description="Lcl C-terminal" evidence="2">
    <location>
        <begin position="357"/>
        <end position="497"/>
    </location>
</feature>
<dbReference type="SUPFAM" id="SSF50494">
    <property type="entry name" value="Trypsin-like serine proteases"/>
    <property type="match status" value="1"/>
</dbReference>
<dbReference type="PANTHER" id="PTHR35812">
    <property type="entry name" value="LIPOPROTEIN"/>
    <property type="match status" value="1"/>
</dbReference>
<dbReference type="InterPro" id="IPR009003">
    <property type="entry name" value="Peptidase_S1_PA"/>
</dbReference>
<keyword evidence="1" id="KW-0175">Coiled coil</keyword>
<dbReference type="Proteomes" id="UP000194798">
    <property type="component" value="Unassembled WGS sequence"/>
</dbReference>
<evidence type="ECO:0000256" key="1">
    <source>
        <dbReference type="SAM" id="Coils"/>
    </source>
</evidence>
<dbReference type="Pfam" id="PF07603">
    <property type="entry name" value="Lcl_C"/>
    <property type="match status" value="1"/>
</dbReference>
<dbReference type="AlphaFoldDB" id="A0A251X8R5"/>
<dbReference type="Gene3D" id="2.40.10.120">
    <property type="match status" value="1"/>
</dbReference>
<organism evidence="3 4">
    <name type="scientific">Thioflexithrix psekupsensis</name>
    <dbReference type="NCBI Taxonomy" id="1570016"/>
    <lineage>
        <taxon>Bacteria</taxon>
        <taxon>Pseudomonadati</taxon>
        <taxon>Pseudomonadota</taxon>
        <taxon>Gammaproteobacteria</taxon>
        <taxon>Thiotrichales</taxon>
        <taxon>Thioflexithrix</taxon>
    </lineage>
</organism>
<dbReference type="SUPFAM" id="SSF57997">
    <property type="entry name" value="Tropomyosin"/>
    <property type="match status" value="1"/>
</dbReference>
<dbReference type="EMBL" id="MSLT01000012">
    <property type="protein sequence ID" value="OUD14458.1"/>
    <property type="molecule type" value="Genomic_DNA"/>
</dbReference>
<dbReference type="PANTHER" id="PTHR35812:SF1">
    <property type="entry name" value="LIPOPROTEIN"/>
    <property type="match status" value="1"/>
</dbReference>
<reference evidence="3 4" key="1">
    <citation type="submission" date="2016-12" db="EMBL/GenBank/DDBJ databases">
        <title>Thioflexothrix psekupsii D3 genome sequencing and assembly.</title>
        <authorList>
            <person name="Fomenkov A."/>
            <person name="Vincze T."/>
            <person name="Grabovich M."/>
            <person name="Anton B.P."/>
            <person name="Dubinina G."/>
            <person name="Orlova M."/>
            <person name="Belousova E."/>
            <person name="Roberts R.J."/>
        </authorList>
    </citation>
    <scope>NUCLEOTIDE SEQUENCE [LARGE SCALE GENOMIC DNA]</scope>
    <source>
        <strain evidence="3">D3</strain>
    </source>
</reference>
<dbReference type="InterPro" id="IPR011460">
    <property type="entry name" value="Lcl_C"/>
</dbReference>
<accession>A0A251X8R5</accession>
<dbReference type="Gene3D" id="1.10.287.620">
    <property type="entry name" value="Helix Hairpins"/>
    <property type="match status" value="1"/>
</dbReference>
<evidence type="ECO:0000259" key="2">
    <source>
        <dbReference type="Pfam" id="PF07603"/>
    </source>
</evidence>